<gene>
    <name evidence="1" type="ORF">BTT61001_02769</name>
</gene>
<name>A0A1C4DZP5_BACTU</name>
<sequence length="180" mass="19607">MNVALHSINTINDTIEALSNPARTFNAIKQTISDSWNTNVVNGDGNSQAELYGNVMGHGMFAFAGTKGVDKVAKTVALKTGAKVAEISQTSKKGLQDAASLFNGNRNGFAIAGEGGLRFDTPDFRQFEEKLSIHQFAKTSSVLVEIRVRIKFISLSLRKSTGLRVYKTQRILNKGLKKTE</sequence>
<organism evidence="1 2">
    <name type="scientific">Bacillus thuringiensis</name>
    <dbReference type="NCBI Taxonomy" id="1428"/>
    <lineage>
        <taxon>Bacteria</taxon>
        <taxon>Bacillati</taxon>
        <taxon>Bacillota</taxon>
        <taxon>Bacilli</taxon>
        <taxon>Bacillales</taxon>
        <taxon>Bacillaceae</taxon>
        <taxon>Bacillus</taxon>
        <taxon>Bacillus cereus group</taxon>
    </lineage>
</organism>
<proteinExistence type="predicted"/>
<accession>A0A1C4DZP5</accession>
<dbReference type="Proteomes" id="UP000195991">
    <property type="component" value="Unassembled WGS sequence"/>
</dbReference>
<dbReference type="AlphaFoldDB" id="A0A1C4DZP5"/>
<dbReference type="EMBL" id="FMBI01000030">
    <property type="protein sequence ID" value="SCC36779.1"/>
    <property type="molecule type" value="Genomic_DNA"/>
</dbReference>
<evidence type="ECO:0000313" key="2">
    <source>
        <dbReference type="Proteomes" id="UP000195991"/>
    </source>
</evidence>
<reference evidence="1 2" key="1">
    <citation type="submission" date="2016-08" db="EMBL/GenBank/DDBJ databases">
        <authorList>
            <person name="Seilhamer J.J."/>
        </authorList>
    </citation>
    <scope>NUCLEOTIDE SEQUENCE [LARGE SCALE GENOMIC DNA]</scope>
    <source>
        <strain evidence="1 2">IEBC_T61001</strain>
    </source>
</reference>
<evidence type="ECO:0000313" key="1">
    <source>
        <dbReference type="EMBL" id="SCC36779.1"/>
    </source>
</evidence>
<protein>
    <submittedName>
        <fullName evidence="1">Uncharacterized protein</fullName>
    </submittedName>
</protein>